<dbReference type="OMA" id="HTNNVCA"/>
<dbReference type="InterPro" id="IPR020472">
    <property type="entry name" value="WD40_PAC1"/>
</dbReference>
<dbReference type="GO" id="GO:0006891">
    <property type="term" value="P:intra-Golgi vesicle-mediated transport"/>
    <property type="evidence" value="ECO:0000318"/>
    <property type="project" value="GO_Central"/>
</dbReference>
<dbReference type="FunFam" id="2.130.10.10:FF:000016">
    <property type="entry name" value="Coatomer alpha subunit, putative"/>
    <property type="match status" value="1"/>
</dbReference>
<sequence length="301" mass="34187">MSTAFKFENEIVQRSERAKSVEFHPTQPWILVSLHSGTVYIWNYQSQTTEKTFKVAESPVRSAKFIPSKGWVIVGSDDAFIRVYDYGTMEKIKEFQAHKDYIRCLCVHPTLPYVLSASDDSVIKLWDWEKDWTCSQTFEGHSHYVMRAAFDPRDPNAFASASLDGTIKIWNVHSSAPKVTLDGHEKGLNFVDYFSRDDVLYLLSGSDDYTAKVWDDKGRSCIQTLEGHEHNVTAVCVHPELPIVITGSEDETLRMWDATGFGLKHVVKFSHGRIWDIAYQKGSHRVVVACDEGIAVVEIVC</sequence>
<dbReference type="InterPro" id="IPR036322">
    <property type="entry name" value="WD40_repeat_dom_sf"/>
</dbReference>
<dbReference type="InterPro" id="IPR001680">
    <property type="entry name" value="WD40_rpt"/>
</dbReference>
<dbReference type="Pfam" id="PF00400">
    <property type="entry name" value="WD40"/>
    <property type="match status" value="6"/>
</dbReference>
<reference evidence="8" key="1">
    <citation type="submission" date="2013-07" db="EMBL/GenBank/DDBJ databases">
        <title>The genome of Eucalyptus grandis.</title>
        <authorList>
            <person name="Schmutz J."/>
            <person name="Hayes R."/>
            <person name="Myburg A."/>
            <person name="Tuskan G."/>
            <person name="Grattapaglia D."/>
            <person name="Rokhsar D.S."/>
        </authorList>
    </citation>
    <scope>NUCLEOTIDE SEQUENCE</scope>
    <source>
        <tissue evidence="8">Leaf extractions</tissue>
    </source>
</reference>
<dbReference type="PROSITE" id="PS50082">
    <property type="entry name" value="WD_REPEATS_2"/>
    <property type="match status" value="4"/>
</dbReference>
<accession>A0A059AK10</accession>
<dbReference type="InterPro" id="IPR015943">
    <property type="entry name" value="WD40/YVTN_repeat-like_dom_sf"/>
</dbReference>
<dbReference type="Gramene" id="KCW53750">
    <property type="protein sequence ID" value="KCW53750"/>
    <property type="gene ID" value="EUGRSUZ_J03003"/>
</dbReference>
<evidence type="ECO:0000256" key="2">
    <source>
        <dbReference type="ARBA" id="ARBA00022574"/>
    </source>
</evidence>
<dbReference type="GO" id="GO:0006886">
    <property type="term" value="P:intracellular protein transport"/>
    <property type="evidence" value="ECO:0000318"/>
    <property type="project" value="GO_Central"/>
</dbReference>
<keyword evidence="3" id="KW-0677">Repeat</keyword>
<feature type="repeat" description="WD" evidence="7">
    <location>
        <begin position="95"/>
        <end position="127"/>
    </location>
</feature>
<keyword evidence="4" id="KW-0968">Cytoplasmic vesicle</keyword>
<dbReference type="SMART" id="SM00320">
    <property type="entry name" value="WD40"/>
    <property type="match status" value="7"/>
</dbReference>
<feature type="repeat" description="WD" evidence="7">
    <location>
        <begin position="181"/>
        <end position="224"/>
    </location>
</feature>
<evidence type="ECO:0000256" key="3">
    <source>
        <dbReference type="ARBA" id="ARBA00022737"/>
    </source>
</evidence>
<dbReference type="GO" id="GO:0006888">
    <property type="term" value="P:endoplasmic reticulum to Golgi vesicle-mediated transport"/>
    <property type="evidence" value="ECO:0000318"/>
    <property type="project" value="GO_Central"/>
</dbReference>
<dbReference type="PRINTS" id="PR00320">
    <property type="entry name" value="GPROTEINBRPT"/>
</dbReference>
<protein>
    <recommendedName>
        <fullName evidence="6">Beta'-coat protein</fullName>
    </recommendedName>
</protein>
<evidence type="ECO:0000313" key="8">
    <source>
        <dbReference type="EMBL" id="KCW53750.1"/>
    </source>
</evidence>
<name>A0A059AK10_EUCGR</name>
<dbReference type="Gene3D" id="2.130.10.10">
    <property type="entry name" value="YVTN repeat-like/Quinoprotein amine dehydrogenase"/>
    <property type="match status" value="1"/>
</dbReference>
<feature type="repeat" description="WD" evidence="7">
    <location>
        <begin position="225"/>
        <end position="257"/>
    </location>
</feature>
<dbReference type="GO" id="GO:0006890">
    <property type="term" value="P:retrograde vesicle-mediated transport, Golgi to endoplasmic reticulum"/>
    <property type="evidence" value="ECO:0000318"/>
    <property type="project" value="GO_Central"/>
</dbReference>
<dbReference type="STRING" id="71139.A0A059AK10"/>
<dbReference type="PANTHER" id="PTHR19876">
    <property type="entry name" value="COATOMER"/>
    <property type="match status" value="1"/>
</dbReference>
<gene>
    <name evidence="8" type="ORF">EUGRSUZ_J03003</name>
</gene>
<dbReference type="GO" id="GO:0030126">
    <property type="term" value="C:COPI vesicle coat"/>
    <property type="evidence" value="ECO:0000318"/>
    <property type="project" value="GO_Central"/>
</dbReference>
<keyword evidence="2 7" id="KW-0853">WD repeat</keyword>
<dbReference type="PROSITE" id="PS50294">
    <property type="entry name" value="WD_REPEATS_REGION"/>
    <property type="match status" value="3"/>
</dbReference>
<dbReference type="EMBL" id="KK198762">
    <property type="protein sequence ID" value="KCW53750.1"/>
    <property type="molecule type" value="Genomic_DNA"/>
</dbReference>
<proteinExistence type="predicted"/>
<dbReference type="AlphaFoldDB" id="A0A059AK10"/>
<dbReference type="InterPro" id="IPR050844">
    <property type="entry name" value="Coatomer_complex_subunit"/>
</dbReference>
<dbReference type="CDD" id="cd00200">
    <property type="entry name" value="WD40"/>
    <property type="match status" value="1"/>
</dbReference>
<comment type="subcellular location">
    <subcellularLocation>
        <location evidence="1">Cytoplasmic vesicle membrane</location>
    </subcellularLocation>
</comment>
<dbReference type="OrthoDB" id="2150324at2759"/>
<evidence type="ECO:0000256" key="1">
    <source>
        <dbReference type="ARBA" id="ARBA00004156"/>
    </source>
</evidence>
<evidence type="ECO:0000256" key="7">
    <source>
        <dbReference type="PROSITE-ProRule" id="PRU00221"/>
    </source>
</evidence>
<evidence type="ECO:0000256" key="6">
    <source>
        <dbReference type="ARBA" id="ARBA00032920"/>
    </source>
</evidence>
<comment type="function">
    <text evidence="5">The coatomer is a cytosolic protein complex that binds to dilysine motifs and reversibly associates with Golgi non-clathrin-coated vesicles, which further mediate biosynthetic protein transport from the ER, via the Golgi up to the trans Golgi network. Coatomer complex is required for budding from Golgi membranes, and is essential for the retrograde Golgi-to-ER transport of dilysine-tagged proteins.</text>
</comment>
<dbReference type="PANTHER" id="PTHR19876:SF75">
    <property type="entry name" value="COATOMER SUBUNIT BETA'-3"/>
    <property type="match status" value="1"/>
</dbReference>
<organism evidence="8">
    <name type="scientific">Eucalyptus grandis</name>
    <name type="common">Flooded gum</name>
    <dbReference type="NCBI Taxonomy" id="71139"/>
    <lineage>
        <taxon>Eukaryota</taxon>
        <taxon>Viridiplantae</taxon>
        <taxon>Streptophyta</taxon>
        <taxon>Embryophyta</taxon>
        <taxon>Tracheophyta</taxon>
        <taxon>Spermatophyta</taxon>
        <taxon>Magnoliopsida</taxon>
        <taxon>eudicotyledons</taxon>
        <taxon>Gunneridae</taxon>
        <taxon>Pentapetalae</taxon>
        <taxon>rosids</taxon>
        <taxon>malvids</taxon>
        <taxon>Myrtales</taxon>
        <taxon>Myrtaceae</taxon>
        <taxon>Myrtoideae</taxon>
        <taxon>Eucalypteae</taxon>
        <taxon>Eucalyptus</taxon>
    </lineage>
</organism>
<evidence type="ECO:0000256" key="5">
    <source>
        <dbReference type="ARBA" id="ARBA00025536"/>
    </source>
</evidence>
<feature type="repeat" description="WD" evidence="7">
    <location>
        <begin position="138"/>
        <end position="180"/>
    </location>
</feature>
<dbReference type="InParanoid" id="A0A059AK10"/>
<dbReference type="SUPFAM" id="SSF50978">
    <property type="entry name" value="WD40 repeat-like"/>
    <property type="match status" value="1"/>
</dbReference>
<dbReference type="KEGG" id="egr:104423298"/>
<evidence type="ECO:0000256" key="4">
    <source>
        <dbReference type="ARBA" id="ARBA00023329"/>
    </source>
</evidence>